<organism evidence="8 9">
    <name type="scientific">Candidatus Magasanikbacteria bacterium CG_4_10_14_0_2_um_filter_41_31</name>
    <dbReference type="NCBI Taxonomy" id="1974639"/>
    <lineage>
        <taxon>Bacteria</taxon>
        <taxon>Candidatus Magasanikiibacteriota</taxon>
    </lineage>
</organism>
<comment type="caution">
    <text evidence="8">The sequence shown here is derived from an EMBL/GenBank/DDBJ whole genome shotgun (WGS) entry which is preliminary data.</text>
</comment>
<reference evidence="9" key="1">
    <citation type="submission" date="2017-09" db="EMBL/GenBank/DDBJ databases">
        <title>Depth-based differentiation of microbial function through sediment-hosted aquifers and enrichment of novel symbionts in the deep terrestrial subsurface.</title>
        <authorList>
            <person name="Probst A.J."/>
            <person name="Ladd B."/>
            <person name="Jarett J.K."/>
            <person name="Geller-Mcgrath D.E."/>
            <person name="Sieber C.M.K."/>
            <person name="Emerson J.B."/>
            <person name="Anantharaman K."/>
            <person name="Thomas B.C."/>
            <person name="Malmstrom R."/>
            <person name="Stieglmeier M."/>
            <person name="Klingl A."/>
            <person name="Woyke T."/>
            <person name="Ryan C.M."/>
            <person name="Banfield J.F."/>
        </authorList>
    </citation>
    <scope>NUCLEOTIDE SEQUENCE [LARGE SCALE GENOMIC DNA]</scope>
</reference>
<dbReference type="AlphaFoldDB" id="A0A2M7V624"/>
<evidence type="ECO:0000259" key="7">
    <source>
        <dbReference type="Pfam" id="PF01180"/>
    </source>
</evidence>
<dbReference type="GO" id="GO:0006221">
    <property type="term" value="P:pyrimidine nucleotide biosynthetic process"/>
    <property type="evidence" value="ECO:0007669"/>
    <property type="project" value="UniProtKB-KW"/>
</dbReference>
<keyword evidence="6" id="KW-0560">Oxidoreductase</keyword>
<evidence type="ECO:0000256" key="6">
    <source>
        <dbReference type="ARBA" id="ARBA00023002"/>
    </source>
</evidence>
<dbReference type="GO" id="GO:0004152">
    <property type="term" value="F:dihydroorotate dehydrogenase activity"/>
    <property type="evidence" value="ECO:0007669"/>
    <property type="project" value="TreeGrafter"/>
</dbReference>
<dbReference type="PANTHER" id="PTHR48109">
    <property type="entry name" value="DIHYDROOROTATE DEHYDROGENASE (QUINONE), MITOCHONDRIAL-RELATED"/>
    <property type="match status" value="1"/>
</dbReference>
<comment type="pathway">
    <text evidence="2">Pyrimidine metabolism; UMP biosynthesis via de novo pathway.</text>
</comment>
<evidence type="ECO:0000313" key="8">
    <source>
        <dbReference type="EMBL" id="PIZ94078.1"/>
    </source>
</evidence>
<dbReference type="Proteomes" id="UP000230078">
    <property type="component" value="Unassembled WGS sequence"/>
</dbReference>
<dbReference type="InterPro" id="IPR050074">
    <property type="entry name" value="DHO_dehydrogenase"/>
</dbReference>
<dbReference type="GO" id="GO:0006207">
    <property type="term" value="P:'de novo' pyrimidine nucleobase biosynthetic process"/>
    <property type="evidence" value="ECO:0007669"/>
    <property type="project" value="TreeGrafter"/>
</dbReference>
<sequence>MASSLPLWFPDHPPIYDIQKSYMDNAEEGPFFDGAYPERTLPPKEKWVDFLGHKIMSPLGVPAGPLLNSKYIALASKLGFDVLTYKTIRSAAHETHSVPNMIYIDVNGQLPRNESTLHQTNKQPHDMEHLAVTNSFGMGCYDPKYLLKDIAKAKASLIDGQVLNVSVVGTQRPGEDFIKDFVKTALLAKEAGADIITVNFSCPNVGKHTEGSIYMDPKTSGDIATRIVKTIGDVPLVVKLGYMEDRARLTDVLTSIARAGARGVCGINTIGRKVTNASGAPALGVGRETSGICGGPIRSYGLEFVKNARDIIVTEALGLTLLGVGGVVKPEHFDEYLSAGADIAMSATGMMWNPYLAMRWHEMHNVIIYD</sequence>
<evidence type="ECO:0000256" key="5">
    <source>
        <dbReference type="ARBA" id="ARBA00022975"/>
    </source>
</evidence>
<dbReference type="GO" id="GO:0005737">
    <property type="term" value="C:cytoplasm"/>
    <property type="evidence" value="ECO:0007669"/>
    <property type="project" value="InterPro"/>
</dbReference>
<keyword evidence="4" id="KW-0288">FMN</keyword>
<evidence type="ECO:0000256" key="2">
    <source>
        <dbReference type="ARBA" id="ARBA00004725"/>
    </source>
</evidence>
<name>A0A2M7V624_9BACT</name>
<evidence type="ECO:0000313" key="9">
    <source>
        <dbReference type="Proteomes" id="UP000230078"/>
    </source>
</evidence>
<evidence type="ECO:0000256" key="1">
    <source>
        <dbReference type="ARBA" id="ARBA00001917"/>
    </source>
</evidence>
<accession>A0A2M7V624</accession>
<dbReference type="SUPFAM" id="SSF51395">
    <property type="entry name" value="FMN-linked oxidoreductases"/>
    <property type="match status" value="1"/>
</dbReference>
<gene>
    <name evidence="8" type="ORF">COX83_00145</name>
</gene>
<dbReference type="EMBL" id="PFPI01000002">
    <property type="protein sequence ID" value="PIZ94078.1"/>
    <property type="molecule type" value="Genomic_DNA"/>
</dbReference>
<evidence type="ECO:0000256" key="3">
    <source>
        <dbReference type="ARBA" id="ARBA00022630"/>
    </source>
</evidence>
<evidence type="ECO:0000256" key="4">
    <source>
        <dbReference type="ARBA" id="ARBA00022643"/>
    </source>
</evidence>
<keyword evidence="5" id="KW-0665">Pyrimidine biosynthesis</keyword>
<keyword evidence="3" id="KW-0285">Flavoprotein</keyword>
<dbReference type="InterPro" id="IPR013785">
    <property type="entry name" value="Aldolase_TIM"/>
</dbReference>
<protein>
    <submittedName>
        <fullName evidence="8">Dihydroorotate dehydrogenase</fullName>
    </submittedName>
</protein>
<dbReference type="Pfam" id="PF01180">
    <property type="entry name" value="DHO_dh"/>
    <property type="match status" value="1"/>
</dbReference>
<dbReference type="PANTHER" id="PTHR48109:SF1">
    <property type="entry name" value="DIHYDROOROTATE DEHYDROGENASE (FUMARATE)"/>
    <property type="match status" value="1"/>
</dbReference>
<dbReference type="Gene3D" id="3.20.20.70">
    <property type="entry name" value="Aldolase class I"/>
    <property type="match status" value="1"/>
</dbReference>
<dbReference type="InterPro" id="IPR005720">
    <property type="entry name" value="Dihydroorotate_DH_cat"/>
</dbReference>
<proteinExistence type="predicted"/>
<comment type="cofactor">
    <cofactor evidence="1">
        <name>FMN</name>
        <dbReference type="ChEBI" id="CHEBI:58210"/>
    </cofactor>
</comment>
<feature type="domain" description="Dihydroorotate dehydrogenase catalytic" evidence="7">
    <location>
        <begin position="132"/>
        <end position="353"/>
    </location>
</feature>